<accession>A0A914V243</accession>
<dbReference type="InterPro" id="IPR011993">
    <property type="entry name" value="PH-like_dom_sf"/>
</dbReference>
<sequence length="360" mass="40827">MGARRGPFFSHRGDRRRSRAPYGARGATWLRRGGKLIRPISSTSHRLLALRCPFSLSSVHSSRSARVTRFGRPEIPKDAGRRLSPGNAIRSPYDTDSALFGRLVYVRVYGVHATRPPTQPAIVAIEINRRMIKAGLTDAAMTLLYEEARYNYLRGLYPCSDQDMTALASIMMHILHGSYDAKKDKAHLANEKTQRLLLPEHRLRNLNKKEQATLEANIIQERKAMSNKGVKGITALQYQFLSFCWNLCVYGSTFFDALVFMTRPVKGDLHVHVGVNDYGLHLINTQTKLLFQTYPLKGLEWTHKSDNPYLEIRAKQPGQLSSVHVLTVKTRQASHINMLLSKLQSSNNSRSWSRSNLRQS</sequence>
<dbReference type="WBParaSite" id="PSAMB.scaffold1399size32041.g12857.t1">
    <property type="protein sequence ID" value="PSAMB.scaffold1399size32041.g12857.t1"/>
    <property type="gene ID" value="PSAMB.scaffold1399size32041.g12857"/>
</dbReference>
<dbReference type="GO" id="GO:0005886">
    <property type="term" value="C:plasma membrane"/>
    <property type="evidence" value="ECO:0007669"/>
    <property type="project" value="TreeGrafter"/>
</dbReference>
<dbReference type="Pfam" id="PF00373">
    <property type="entry name" value="FERM_M"/>
    <property type="match status" value="1"/>
</dbReference>
<dbReference type="GO" id="GO:2000114">
    <property type="term" value="P:regulation of establishment of cell polarity"/>
    <property type="evidence" value="ECO:0007669"/>
    <property type="project" value="TreeGrafter"/>
</dbReference>
<dbReference type="Pfam" id="PF24522">
    <property type="entry name" value="KRIT1_FRMD8_FERM_C"/>
    <property type="match status" value="1"/>
</dbReference>
<dbReference type="SUPFAM" id="SSF47031">
    <property type="entry name" value="Second domain of FERM"/>
    <property type="match status" value="1"/>
</dbReference>
<organism evidence="3 4">
    <name type="scientific">Plectus sambesii</name>
    <dbReference type="NCBI Taxonomy" id="2011161"/>
    <lineage>
        <taxon>Eukaryota</taxon>
        <taxon>Metazoa</taxon>
        <taxon>Ecdysozoa</taxon>
        <taxon>Nematoda</taxon>
        <taxon>Chromadorea</taxon>
        <taxon>Plectida</taxon>
        <taxon>Plectina</taxon>
        <taxon>Plectoidea</taxon>
        <taxon>Plectidae</taxon>
        <taxon>Plectus</taxon>
    </lineage>
</organism>
<name>A0A914V243_9BILA</name>
<dbReference type="Proteomes" id="UP000887566">
    <property type="component" value="Unplaced"/>
</dbReference>
<dbReference type="Gene3D" id="1.20.80.10">
    <property type="match status" value="1"/>
</dbReference>
<evidence type="ECO:0000259" key="2">
    <source>
        <dbReference type="PROSITE" id="PS50057"/>
    </source>
</evidence>
<feature type="region of interest" description="Disordered" evidence="1">
    <location>
        <begin position="1"/>
        <end position="22"/>
    </location>
</feature>
<evidence type="ECO:0000313" key="3">
    <source>
        <dbReference type="Proteomes" id="UP000887566"/>
    </source>
</evidence>
<keyword evidence="3" id="KW-1185">Reference proteome</keyword>
<dbReference type="CDD" id="cd14473">
    <property type="entry name" value="FERM_B-lobe"/>
    <property type="match status" value="1"/>
</dbReference>
<dbReference type="AlphaFoldDB" id="A0A914V243"/>
<dbReference type="PROSITE" id="PS50057">
    <property type="entry name" value="FERM_3"/>
    <property type="match status" value="1"/>
</dbReference>
<dbReference type="InterPro" id="IPR014352">
    <property type="entry name" value="FERM/acyl-CoA-bd_prot_sf"/>
</dbReference>
<dbReference type="InterPro" id="IPR035963">
    <property type="entry name" value="FERM_2"/>
</dbReference>
<dbReference type="GO" id="GO:0045454">
    <property type="term" value="P:cell redox homeostasis"/>
    <property type="evidence" value="ECO:0007669"/>
    <property type="project" value="TreeGrafter"/>
</dbReference>
<dbReference type="InterPro" id="IPR051594">
    <property type="entry name" value="KRIT1/FRMD8"/>
</dbReference>
<feature type="domain" description="FERM" evidence="2">
    <location>
        <begin position="1"/>
        <end position="360"/>
    </location>
</feature>
<proteinExistence type="predicted"/>
<evidence type="ECO:0000313" key="4">
    <source>
        <dbReference type="WBParaSite" id="PSAMB.scaffold1399size32041.g12857.t1"/>
    </source>
</evidence>
<dbReference type="Gene3D" id="2.30.29.30">
    <property type="entry name" value="Pleckstrin-homology domain (PH domain)/Phosphotyrosine-binding domain (PTB)"/>
    <property type="match status" value="1"/>
</dbReference>
<dbReference type="InterPro" id="IPR019748">
    <property type="entry name" value="FERM_central"/>
</dbReference>
<reference evidence="4" key="1">
    <citation type="submission" date="2022-11" db="UniProtKB">
        <authorList>
            <consortium name="WormBaseParasite"/>
        </authorList>
    </citation>
    <scope>IDENTIFICATION</scope>
</reference>
<dbReference type="PANTHER" id="PTHR13283:SF11">
    <property type="entry name" value="KREV INTERACTION TRAPPED PROTEIN 1"/>
    <property type="match status" value="1"/>
</dbReference>
<protein>
    <submittedName>
        <fullName evidence="4">FERM domain-containing protein</fullName>
    </submittedName>
</protein>
<evidence type="ECO:0000256" key="1">
    <source>
        <dbReference type="SAM" id="MobiDB-lite"/>
    </source>
</evidence>
<dbReference type="InterPro" id="IPR057096">
    <property type="entry name" value="KRIT1_FRMD8_FERM_C"/>
</dbReference>
<dbReference type="InterPro" id="IPR000299">
    <property type="entry name" value="FERM_domain"/>
</dbReference>
<dbReference type="PANTHER" id="PTHR13283">
    <property type="entry name" value="KREV INTERACTION TRAPPED 1-RELATED"/>
    <property type="match status" value="1"/>
</dbReference>